<evidence type="ECO:0000256" key="1">
    <source>
        <dbReference type="SAM" id="Phobius"/>
    </source>
</evidence>
<reference evidence="2" key="1">
    <citation type="submission" date="2016-02" db="EMBL/GenBank/DDBJ databases">
        <title>Draft Genome Sequence of Sporotomaculum syntrophicum Strain FB, a Syntrophic Benzoate Degrader.</title>
        <authorList>
            <person name="Nobu M.K."/>
            <person name="Narihiro T."/>
            <person name="Qiu Y.-L."/>
            <person name="Ohashi A."/>
            <person name="Liu W.-T."/>
            <person name="Yuji S."/>
        </authorList>
    </citation>
    <scope>NUCLEOTIDE SEQUENCE</scope>
    <source>
        <strain evidence="2">FB</strain>
    </source>
</reference>
<dbReference type="EMBL" id="LSRS01000001">
    <property type="protein sequence ID" value="KAF1086602.1"/>
    <property type="molecule type" value="Genomic_DNA"/>
</dbReference>
<keyword evidence="1" id="KW-0812">Transmembrane</keyword>
<gene>
    <name evidence="2" type="ORF">SPSYN_00321</name>
</gene>
<keyword evidence="3" id="KW-1185">Reference proteome</keyword>
<keyword evidence="1" id="KW-1133">Transmembrane helix</keyword>
<comment type="caution">
    <text evidence="2">The sequence shown here is derived from an EMBL/GenBank/DDBJ whole genome shotgun (WGS) entry which is preliminary data.</text>
</comment>
<evidence type="ECO:0000313" key="3">
    <source>
        <dbReference type="Proteomes" id="UP000798488"/>
    </source>
</evidence>
<feature type="transmembrane region" description="Helical" evidence="1">
    <location>
        <begin position="6"/>
        <end position="22"/>
    </location>
</feature>
<organism evidence="2 3">
    <name type="scientific">Sporotomaculum syntrophicum</name>
    <dbReference type="NCBI Taxonomy" id="182264"/>
    <lineage>
        <taxon>Bacteria</taxon>
        <taxon>Bacillati</taxon>
        <taxon>Bacillota</taxon>
        <taxon>Clostridia</taxon>
        <taxon>Eubacteriales</taxon>
        <taxon>Desulfallaceae</taxon>
        <taxon>Sporotomaculum</taxon>
    </lineage>
</organism>
<dbReference type="OrthoDB" id="1809073at2"/>
<keyword evidence="1" id="KW-0472">Membrane</keyword>
<sequence>MQNGFWRGVLAGGILAAVISMLKKPDRKLAAGILDINQIRRKYPRQTSEQVFKEMSRRVSGLIKKK</sequence>
<dbReference type="AlphaFoldDB" id="A0A9D2WU01"/>
<protein>
    <submittedName>
        <fullName evidence="2">Uncharacterized protein</fullName>
    </submittedName>
</protein>
<dbReference type="Proteomes" id="UP000798488">
    <property type="component" value="Unassembled WGS sequence"/>
</dbReference>
<name>A0A9D2WU01_9FIRM</name>
<proteinExistence type="predicted"/>
<dbReference type="RefSeq" id="WP_161820744.1">
    <property type="nucleotide sequence ID" value="NZ_LSRS01000001.1"/>
</dbReference>
<evidence type="ECO:0000313" key="2">
    <source>
        <dbReference type="EMBL" id="KAF1086602.1"/>
    </source>
</evidence>
<accession>A0A9D2WU01</accession>